<keyword evidence="3" id="KW-1185">Reference proteome</keyword>
<feature type="region of interest" description="Disordered" evidence="1">
    <location>
        <begin position="115"/>
        <end position="136"/>
    </location>
</feature>
<evidence type="ECO:0000313" key="2">
    <source>
        <dbReference type="EMBL" id="BAV65893.1"/>
    </source>
</evidence>
<name>A0A1E1F5V3_9SPHN</name>
<dbReference type="AlphaFoldDB" id="A0A1E1F5V3"/>
<evidence type="ECO:0000256" key="1">
    <source>
        <dbReference type="SAM" id="MobiDB-lite"/>
    </source>
</evidence>
<dbReference type="EMBL" id="AP017655">
    <property type="protein sequence ID" value="BAV65893.1"/>
    <property type="molecule type" value="Genomic_DNA"/>
</dbReference>
<reference evidence="2 3" key="1">
    <citation type="submission" date="2016-10" db="EMBL/GenBank/DDBJ databases">
        <title>Complete Genome Sequence of the Nonylphenol-Degrading Bacterium Sphingobium cloacae JCM 10874T.</title>
        <authorList>
            <person name="Ootsuka M."/>
            <person name="Nishizawa T."/>
            <person name="Ohta H."/>
        </authorList>
    </citation>
    <scope>NUCLEOTIDE SEQUENCE [LARGE SCALE GENOMIC DNA]</scope>
    <source>
        <strain evidence="2 3">JCM 10874</strain>
    </source>
</reference>
<proteinExistence type="predicted"/>
<dbReference type="KEGG" id="sclo:SCLO_1028530"/>
<protein>
    <submittedName>
        <fullName evidence="2">Uncharacterized protein</fullName>
    </submittedName>
</protein>
<sequence>MNRAAEGNHPPPGLLIAIRVGDGLASLSTRAERRQPKGGATGEYAVKTIVTVLGLASMIALAACDSKQENTVENAYENQADALDNQAANMESLADNLSGSAENAAENAADVLENKADATRNAGEAAAEAVEKNEKK</sequence>
<accession>A0A1E1F5V3</accession>
<evidence type="ECO:0000313" key="3">
    <source>
        <dbReference type="Proteomes" id="UP000218272"/>
    </source>
</evidence>
<gene>
    <name evidence="2" type="ORF">SCLO_1028530</name>
</gene>
<organism evidence="2 3">
    <name type="scientific">Sphingobium cloacae</name>
    <dbReference type="NCBI Taxonomy" id="120107"/>
    <lineage>
        <taxon>Bacteria</taxon>
        <taxon>Pseudomonadati</taxon>
        <taxon>Pseudomonadota</taxon>
        <taxon>Alphaproteobacteria</taxon>
        <taxon>Sphingomonadales</taxon>
        <taxon>Sphingomonadaceae</taxon>
        <taxon>Sphingobium</taxon>
    </lineage>
</organism>
<feature type="compositionally biased region" description="Low complexity" evidence="1">
    <location>
        <begin position="119"/>
        <end position="128"/>
    </location>
</feature>
<dbReference type="Proteomes" id="UP000218272">
    <property type="component" value="Chromosome SCLO_1"/>
</dbReference>